<sequence length="1038" mass="117804">MKTRNARTQAPPAAVNELQAQDSYRTVVEDLTEIICRFLPDGTITYANEVYCRFFNRKREELLGQRWQPNAVVEDLPLIEERLRLLSPKTPVVVIENRVYDGKGRVRWMEFVNRAFFDELGQLKEMQSVGRDITVRVLAEQRLQEGEQRWKFALESSGFGVWDWDVSRNTIFRSSQFKIMLGYGPDEWIEGSELGWQPLVHPEDLPGTELAVNEHMAGHSDDFVREFRMRCKDGSWKWVMGRGKVIRRDERQRALRMTGTLEDISLRKAAEERAAHNLQLIVEGAPYAAVLEAVVRSAEAGHPGMRCSVMLADETGSRLHLLAAPSLPEYVRKALDGTPISPDVGICGVATFSGKRVICPDVLADSRLESFHKLAEKARLLACWSEPVVSGAGQVLGAFACYRREVHTPDPQEIQAITAAARLAALTIEREERKQALLVSEERYARAMRATTDGLWEWNIVTGETYLSPRWKQMLGFTEADHLGKDQESFMSRLHPEDWPRVQAARKAHFEQRVPYQVELRLCMKNGEYRWFLTRGEADWNEQGEAVRMTGTISDISDRKQAEQALLDSEQRFRAVFEQAAVGVAVMDTVTGRFLSVNQRICEINRRTRDEMMQLTFQDVTCKEDLAKSITSMNDLKAGRLRSYNLEKRNVLPDGSLSWVNLTVSPLWQPGEPPLRHVTVVEDINERKQAELNYRRELAYNQALVSHTSAFIVVLDLEGRFVHANSSFFTTMGYKEEMVMGKTPWEIGLMDAEETARSKERFARLLCGEDNLPVDSRLRTKDGEWRTVELRSTSTRKPDGSLDRIVVTGTDMTERNRLQQEVLRVVEQEQARVGHDLHDGVGQTMTGIVSLLEALEADLQGDARQQAQRIHELLRQSISEVRRMSHGLSPTSVKNRGLVGALQLLAETVRTNFRTPCTCEVDVQMAIRNNDKETHLFRIAQEAVNNALRHGKPSKVSIVLQHVSPTECELRIEDDGAGLKKSKAKESGGIGVRVMDYRANLIGARLTIKPKPRRGVVVTCRFQCDPGKKEMGKKARKS</sequence>
<dbReference type="PROSITE" id="PS50113">
    <property type="entry name" value="PAC"/>
    <property type="match status" value="5"/>
</dbReference>
<keyword evidence="9" id="KW-1185">Reference proteome</keyword>
<dbReference type="InterPro" id="IPR035965">
    <property type="entry name" value="PAS-like_dom_sf"/>
</dbReference>
<dbReference type="InterPro" id="IPR029016">
    <property type="entry name" value="GAF-like_dom_sf"/>
</dbReference>
<dbReference type="InterPro" id="IPR000014">
    <property type="entry name" value="PAS"/>
</dbReference>
<dbReference type="InterPro" id="IPR052162">
    <property type="entry name" value="Sensor_kinase/Photoreceptor"/>
</dbReference>
<dbReference type="InterPro" id="IPR001610">
    <property type="entry name" value="PAC"/>
</dbReference>
<dbReference type="Gene3D" id="3.30.450.40">
    <property type="match status" value="1"/>
</dbReference>
<evidence type="ECO:0000256" key="2">
    <source>
        <dbReference type="ARBA" id="ARBA00012438"/>
    </source>
</evidence>
<dbReference type="Pfam" id="PF13185">
    <property type="entry name" value="GAF_2"/>
    <property type="match status" value="1"/>
</dbReference>
<feature type="domain" description="PAS" evidence="6">
    <location>
        <begin position="440"/>
        <end position="513"/>
    </location>
</feature>
<evidence type="ECO:0000259" key="7">
    <source>
        <dbReference type="PROSITE" id="PS50113"/>
    </source>
</evidence>
<dbReference type="PANTHER" id="PTHR43304">
    <property type="entry name" value="PHYTOCHROME-LIKE PROTEIN CPH1"/>
    <property type="match status" value="1"/>
</dbReference>
<reference evidence="9" key="1">
    <citation type="journal article" date="2019" name="Int. J. Syst. Evol. Microbiol.">
        <title>The Global Catalogue of Microorganisms (GCM) 10K type strain sequencing project: providing services to taxonomists for standard genome sequencing and annotation.</title>
        <authorList>
            <consortium name="The Broad Institute Genomics Platform"/>
            <consortium name="The Broad Institute Genome Sequencing Center for Infectious Disease"/>
            <person name="Wu L."/>
            <person name="Ma J."/>
        </authorList>
    </citation>
    <scope>NUCLEOTIDE SEQUENCE [LARGE SCALE GENOMIC DNA]</scope>
    <source>
        <strain evidence="9">CGMCC 4.1469</strain>
    </source>
</reference>
<dbReference type="SMART" id="SM00086">
    <property type="entry name" value="PAC"/>
    <property type="match status" value="5"/>
</dbReference>
<dbReference type="Pfam" id="PF08447">
    <property type="entry name" value="PAS_3"/>
    <property type="match status" value="2"/>
</dbReference>
<dbReference type="SUPFAM" id="SSF55781">
    <property type="entry name" value="GAF domain-like"/>
    <property type="match status" value="1"/>
</dbReference>
<feature type="domain" description="PAS" evidence="6">
    <location>
        <begin position="20"/>
        <end position="65"/>
    </location>
</feature>
<name>A0ABW0KNW3_9BACT</name>
<dbReference type="InterPro" id="IPR011712">
    <property type="entry name" value="Sig_transdc_His_kin_sub3_dim/P"/>
</dbReference>
<proteinExistence type="predicted"/>
<dbReference type="Gene3D" id="3.30.450.20">
    <property type="entry name" value="PAS domain"/>
    <property type="match status" value="5"/>
</dbReference>
<evidence type="ECO:0000313" key="9">
    <source>
        <dbReference type="Proteomes" id="UP001596052"/>
    </source>
</evidence>
<dbReference type="SUPFAM" id="SSF55874">
    <property type="entry name" value="ATPase domain of HSP90 chaperone/DNA topoisomerase II/histidine kinase"/>
    <property type="match status" value="1"/>
</dbReference>
<comment type="caution">
    <text evidence="8">The sequence shown here is derived from an EMBL/GenBank/DDBJ whole genome shotgun (WGS) entry which is preliminary data.</text>
</comment>
<evidence type="ECO:0000256" key="4">
    <source>
        <dbReference type="ARBA" id="ARBA00022679"/>
    </source>
</evidence>
<feature type="domain" description="PAS" evidence="6">
    <location>
        <begin position="697"/>
        <end position="769"/>
    </location>
</feature>
<evidence type="ECO:0000313" key="8">
    <source>
        <dbReference type="EMBL" id="MFC5454601.1"/>
    </source>
</evidence>
<gene>
    <name evidence="8" type="ORF">ACFQDI_07055</name>
</gene>
<evidence type="ECO:0000256" key="3">
    <source>
        <dbReference type="ARBA" id="ARBA00022553"/>
    </source>
</evidence>
<dbReference type="InterPro" id="IPR013656">
    <property type="entry name" value="PAS_4"/>
</dbReference>
<evidence type="ECO:0000256" key="5">
    <source>
        <dbReference type="ARBA" id="ARBA00022777"/>
    </source>
</evidence>
<dbReference type="Pfam" id="PF02518">
    <property type="entry name" value="HATPase_c"/>
    <property type="match status" value="1"/>
</dbReference>
<dbReference type="Proteomes" id="UP001596052">
    <property type="component" value="Unassembled WGS sequence"/>
</dbReference>
<dbReference type="EC" id="2.7.13.3" evidence="2"/>
<feature type="domain" description="PAC" evidence="7">
    <location>
        <begin position="516"/>
        <end position="568"/>
    </location>
</feature>
<accession>A0ABW0KNW3</accession>
<protein>
    <recommendedName>
        <fullName evidence="2">histidine kinase</fullName>
        <ecNumber evidence="2">2.7.13.3</ecNumber>
    </recommendedName>
</protein>
<evidence type="ECO:0000256" key="1">
    <source>
        <dbReference type="ARBA" id="ARBA00000085"/>
    </source>
</evidence>
<dbReference type="CDD" id="cd00130">
    <property type="entry name" value="PAS"/>
    <property type="match status" value="5"/>
</dbReference>
<dbReference type="InterPro" id="IPR003018">
    <property type="entry name" value="GAF"/>
</dbReference>
<dbReference type="EMBL" id="JBHSMQ010000002">
    <property type="protein sequence ID" value="MFC5454601.1"/>
    <property type="molecule type" value="Genomic_DNA"/>
</dbReference>
<feature type="domain" description="PAC" evidence="7">
    <location>
        <begin position="93"/>
        <end position="145"/>
    </location>
</feature>
<dbReference type="InterPro" id="IPR003594">
    <property type="entry name" value="HATPase_dom"/>
</dbReference>
<dbReference type="SMART" id="SM00091">
    <property type="entry name" value="PAS"/>
    <property type="match status" value="5"/>
</dbReference>
<dbReference type="Pfam" id="PF07730">
    <property type="entry name" value="HisKA_3"/>
    <property type="match status" value="1"/>
</dbReference>
<dbReference type="SMART" id="SM00387">
    <property type="entry name" value="HATPase_c"/>
    <property type="match status" value="1"/>
</dbReference>
<keyword evidence="4" id="KW-0808">Transferase</keyword>
<dbReference type="PROSITE" id="PS50112">
    <property type="entry name" value="PAS"/>
    <property type="match status" value="4"/>
</dbReference>
<organism evidence="8 9">
    <name type="scientific">Prosthecobacter fluviatilis</name>
    <dbReference type="NCBI Taxonomy" id="445931"/>
    <lineage>
        <taxon>Bacteria</taxon>
        <taxon>Pseudomonadati</taxon>
        <taxon>Verrucomicrobiota</taxon>
        <taxon>Verrucomicrobiia</taxon>
        <taxon>Verrucomicrobiales</taxon>
        <taxon>Verrucomicrobiaceae</taxon>
        <taxon>Prosthecobacter</taxon>
    </lineage>
</organism>
<dbReference type="Pfam" id="PF08448">
    <property type="entry name" value="PAS_4"/>
    <property type="match status" value="3"/>
</dbReference>
<keyword evidence="5" id="KW-0418">Kinase</keyword>
<dbReference type="Gene3D" id="1.20.5.1930">
    <property type="match status" value="1"/>
</dbReference>
<feature type="domain" description="PAC" evidence="7">
    <location>
        <begin position="223"/>
        <end position="276"/>
    </location>
</feature>
<dbReference type="NCBIfam" id="TIGR00229">
    <property type="entry name" value="sensory_box"/>
    <property type="match status" value="5"/>
</dbReference>
<feature type="domain" description="PAC" evidence="7">
    <location>
        <begin position="644"/>
        <end position="696"/>
    </location>
</feature>
<dbReference type="InterPro" id="IPR000700">
    <property type="entry name" value="PAS-assoc_C"/>
</dbReference>
<dbReference type="RefSeq" id="WP_377164845.1">
    <property type="nucleotide sequence ID" value="NZ_JBHSMQ010000002.1"/>
</dbReference>
<feature type="domain" description="PAS" evidence="6">
    <location>
        <begin position="146"/>
        <end position="219"/>
    </location>
</feature>
<keyword evidence="3" id="KW-0597">Phosphoprotein</keyword>
<dbReference type="SMART" id="SM00065">
    <property type="entry name" value="GAF"/>
    <property type="match status" value="1"/>
</dbReference>
<dbReference type="CDD" id="cd16917">
    <property type="entry name" value="HATPase_UhpB-NarQ-NarX-like"/>
    <property type="match status" value="1"/>
</dbReference>
<dbReference type="InterPro" id="IPR036890">
    <property type="entry name" value="HATPase_C_sf"/>
</dbReference>
<feature type="domain" description="PAC" evidence="7">
    <location>
        <begin position="772"/>
        <end position="824"/>
    </location>
</feature>
<evidence type="ECO:0000259" key="6">
    <source>
        <dbReference type="PROSITE" id="PS50112"/>
    </source>
</evidence>
<comment type="catalytic activity">
    <reaction evidence="1">
        <text>ATP + protein L-histidine = ADP + protein N-phospho-L-histidine.</text>
        <dbReference type="EC" id="2.7.13.3"/>
    </reaction>
</comment>
<dbReference type="InterPro" id="IPR013655">
    <property type="entry name" value="PAS_fold_3"/>
</dbReference>
<dbReference type="Gene3D" id="3.30.565.10">
    <property type="entry name" value="Histidine kinase-like ATPase, C-terminal domain"/>
    <property type="match status" value="1"/>
</dbReference>
<dbReference type="PANTHER" id="PTHR43304:SF1">
    <property type="entry name" value="PAC DOMAIN-CONTAINING PROTEIN"/>
    <property type="match status" value="1"/>
</dbReference>
<dbReference type="SUPFAM" id="SSF55785">
    <property type="entry name" value="PYP-like sensor domain (PAS domain)"/>
    <property type="match status" value="5"/>
</dbReference>